<dbReference type="EMBL" id="AVOT02024571">
    <property type="protein sequence ID" value="MBW0515328.1"/>
    <property type="molecule type" value="Genomic_DNA"/>
</dbReference>
<evidence type="ECO:0000313" key="2">
    <source>
        <dbReference type="Proteomes" id="UP000765509"/>
    </source>
</evidence>
<evidence type="ECO:0008006" key="3">
    <source>
        <dbReference type="Google" id="ProtNLM"/>
    </source>
</evidence>
<sequence>MTDRLLEAKDSSNIPVLNGLNYSEWCQRIKIFLRSKELLDVCINKIDADANTAVQNKWEKISSDAISFISSKLVPLSLQKLLMRKLLMMRIYCGIKLMINMPLKPQRIEAEL</sequence>
<organism evidence="1 2">
    <name type="scientific">Austropuccinia psidii MF-1</name>
    <dbReference type="NCBI Taxonomy" id="1389203"/>
    <lineage>
        <taxon>Eukaryota</taxon>
        <taxon>Fungi</taxon>
        <taxon>Dikarya</taxon>
        <taxon>Basidiomycota</taxon>
        <taxon>Pucciniomycotina</taxon>
        <taxon>Pucciniomycetes</taxon>
        <taxon>Pucciniales</taxon>
        <taxon>Sphaerophragmiaceae</taxon>
        <taxon>Austropuccinia</taxon>
    </lineage>
</organism>
<keyword evidence="2" id="KW-1185">Reference proteome</keyword>
<reference evidence="1" key="1">
    <citation type="submission" date="2021-03" db="EMBL/GenBank/DDBJ databases">
        <title>Draft genome sequence of rust myrtle Austropuccinia psidii MF-1, a brazilian biotype.</title>
        <authorList>
            <person name="Quecine M.C."/>
            <person name="Pachon D.M.R."/>
            <person name="Bonatelli M.L."/>
            <person name="Correr F.H."/>
            <person name="Franceschini L.M."/>
            <person name="Leite T.F."/>
            <person name="Margarido G.R.A."/>
            <person name="Almeida C.A."/>
            <person name="Ferrarezi J.A."/>
            <person name="Labate C.A."/>
        </authorList>
    </citation>
    <scope>NUCLEOTIDE SEQUENCE</scope>
    <source>
        <strain evidence="1">MF-1</strain>
    </source>
</reference>
<gene>
    <name evidence="1" type="ORF">O181_055043</name>
</gene>
<dbReference type="Proteomes" id="UP000765509">
    <property type="component" value="Unassembled WGS sequence"/>
</dbReference>
<dbReference type="AlphaFoldDB" id="A0A9Q3E770"/>
<comment type="caution">
    <text evidence="1">The sequence shown here is derived from an EMBL/GenBank/DDBJ whole genome shotgun (WGS) entry which is preliminary data.</text>
</comment>
<evidence type="ECO:0000313" key="1">
    <source>
        <dbReference type="EMBL" id="MBW0515328.1"/>
    </source>
</evidence>
<accession>A0A9Q3E770</accession>
<proteinExistence type="predicted"/>
<name>A0A9Q3E770_9BASI</name>
<protein>
    <recommendedName>
        <fullName evidence="3">DUF4219 domain-containing protein</fullName>
    </recommendedName>
</protein>